<evidence type="ECO:0000313" key="6">
    <source>
        <dbReference type="Proteomes" id="UP000316778"/>
    </source>
</evidence>
<reference evidence="5 6" key="1">
    <citation type="journal article" date="2013" name="Stand. Genomic Sci.">
        <title>Genomic Encyclopedia of Type Strains, Phase I: The one thousand microbial genomes (KMG-I) project.</title>
        <authorList>
            <person name="Kyrpides N.C."/>
            <person name="Woyke T."/>
            <person name="Eisen J.A."/>
            <person name="Garrity G."/>
            <person name="Lilburn T.G."/>
            <person name="Beck B.J."/>
            <person name="Whitman W.B."/>
            <person name="Hugenholtz P."/>
            <person name="Klenk H.P."/>
        </authorList>
    </citation>
    <scope>NUCLEOTIDE SEQUENCE [LARGE SCALE GENOMIC DNA]</scope>
    <source>
        <strain evidence="5 6">DSM 13484</strain>
    </source>
</reference>
<keyword evidence="6" id="KW-1185">Reference proteome</keyword>
<proteinExistence type="inferred from homology"/>
<evidence type="ECO:0000256" key="2">
    <source>
        <dbReference type="ARBA" id="ARBA00023015"/>
    </source>
</evidence>
<dbReference type="Gene3D" id="1.10.10.10">
    <property type="entry name" value="Winged helix-like DNA-binding domain superfamily/Winged helix DNA-binding domain"/>
    <property type="match status" value="1"/>
</dbReference>
<name>A0A562SMD2_CHIJA</name>
<dbReference type="PIRSF" id="PIRSF019455">
    <property type="entry name" value="CopR_AtkY"/>
    <property type="match status" value="1"/>
</dbReference>
<comment type="similarity">
    <text evidence="1">Belongs to the BlaI transcriptional regulatory family.</text>
</comment>
<dbReference type="SUPFAM" id="SSF46785">
    <property type="entry name" value="Winged helix' DNA-binding domain"/>
    <property type="match status" value="1"/>
</dbReference>
<dbReference type="RefSeq" id="WP_145719195.1">
    <property type="nucleotide sequence ID" value="NZ_BAAAFY010000003.1"/>
</dbReference>
<dbReference type="InterPro" id="IPR036390">
    <property type="entry name" value="WH_DNA-bd_sf"/>
</dbReference>
<dbReference type="GO" id="GO:0045892">
    <property type="term" value="P:negative regulation of DNA-templated transcription"/>
    <property type="evidence" value="ECO:0007669"/>
    <property type="project" value="InterPro"/>
</dbReference>
<evidence type="ECO:0000256" key="1">
    <source>
        <dbReference type="ARBA" id="ARBA00011046"/>
    </source>
</evidence>
<keyword evidence="4" id="KW-0804">Transcription</keyword>
<evidence type="ECO:0000256" key="4">
    <source>
        <dbReference type="ARBA" id="ARBA00023163"/>
    </source>
</evidence>
<dbReference type="InterPro" id="IPR036388">
    <property type="entry name" value="WH-like_DNA-bd_sf"/>
</dbReference>
<evidence type="ECO:0000256" key="3">
    <source>
        <dbReference type="ARBA" id="ARBA00023125"/>
    </source>
</evidence>
<dbReference type="AlphaFoldDB" id="A0A562SMD2"/>
<organism evidence="5 6">
    <name type="scientific">Chitinophaga japonensis</name>
    <name type="common">Flexibacter japonensis</name>
    <dbReference type="NCBI Taxonomy" id="104662"/>
    <lineage>
        <taxon>Bacteria</taxon>
        <taxon>Pseudomonadati</taxon>
        <taxon>Bacteroidota</taxon>
        <taxon>Chitinophagia</taxon>
        <taxon>Chitinophagales</taxon>
        <taxon>Chitinophagaceae</taxon>
        <taxon>Chitinophaga</taxon>
    </lineage>
</organism>
<keyword evidence="2" id="KW-0805">Transcription regulation</keyword>
<dbReference type="Proteomes" id="UP000316778">
    <property type="component" value="Unassembled WGS sequence"/>
</dbReference>
<dbReference type="Gene3D" id="1.10.4040.10">
    <property type="entry name" value="Penicillinase repressor domain"/>
    <property type="match status" value="1"/>
</dbReference>
<dbReference type="Pfam" id="PF03965">
    <property type="entry name" value="Penicillinase_R"/>
    <property type="match status" value="1"/>
</dbReference>
<keyword evidence="3" id="KW-0238">DNA-binding</keyword>
<gene>
    <name evidence="5" type="ORF">LX66_5381</name>
</gene>
<dbReference type="OrthoDB" id="1098508at2"/>
<dbReference type="InterPro" id="IPR005650">
    <property type="entry name" value="BlaI_family"/>
</dbReference>
<sequence>MSASPLKTLTKAEEQIMQVLWQKGPCFVKEVIDELPGPKPHYNTISTLVKILVEKGFVDFKAYGKSHQYYPLVSKEEYSRKTVKQLVKGYFEGSYSNMISFFVKEKDLSVNDLEKLLKQIKDAQNK</sequence>
<dbReference type="GO" id="GO:0003677">
    <property type="term" value="F:DNA binding"/>
    <property type="evidence" value="ECO:0007669"/>
    <property type="project" value="UniProtKB-KW"/>
</dbReference>
<protein>
    <submittedName>
        <fullName evidence="5">Putative transcriptional regulator</fullName>
    </submittedName>
</protein>
<comment type="caution">
    <text evidence="5">The sequence shown here is derived from an EMBL/GenBank/DDBJ whole genome shotgun (WGS) entry which is preliminary data.</text>
</comment>
<accession>A0A562SMD2</accession>
<evidence type="ECO:0000313" key="5">
    <source>
        <dbReference type="EMBL" id="TWI82064.1"/>
    </source>
</evidence>
<dbReference type="EMBL" id="VLLG01000007">
    <property type="protein sequence ID" value="TWI82064.1"/>
    <property type="molecule type" value="Genomic_DNA"/>
</dbReference>